<sequence>MTQLTELERAAIEAILAEKPDHFGPLSEQLQSVTVEKRENTGGGFFTTISVSSLAPAAIVPSPLGLKVYANIDGMEHGLGMLLFFEQGRMSLLEGYSVGGENTSAIEFGTVAFAINDSPATLHGNVR</sequence>
<organism evidence="1 2">
    <name type="scientific">Sphingobium yanoikuyae</name>
    <name type="common">Sphingomonas yanoikuyae</name>
    <dbReference type="NCBI Taxonomy" id="13690"/>
    <lineage>
        <taxon>Bacteria</taxon>
        <taxon>Pseudomonadati</taxon>
        <taxon>Pseudomonadota</taxon>
        <taxon>Alphaproteobacteria</taxon>
        <taxon>Sphingomonadales</taxon>
        <taxon>Sphingomonadaceae</taxon>
        <taxon>Sphingobium</taxon>
    </lineage>
</organism>
<dbReference type="AlphaFoldDB" id="A0A0J9D034"/>
<name>A0A0J9D034_SPHYA</name>
<protein>
    <submittedName>
        <fullName evidence="1">Uncharacterized protein</fullName>
    </submittedName>
</protein>
<proteinExistence type="predicted"/>
<reference evidence="1 2" key="1">
    <citation type="submission" date="2017-04" db="EMBL/GenBank/DDBJ databases">
        <title>Characterization, genome and methylation analysis of a phthalic acid esters degrading strain Sphingobium yanoikuyae SHJ.</title>
        <authorList>
            <person name="Feng L."/>
        </authorList>
    </citation>
    <scope>NUCLEOTIDE SEQUENCE [LARGE SCALE GENOMIC DNA]</scope>
    <source>
        <strain evidence="1 2">SHJ</strain>
    </source>
</reference>
<dbReference type="RefSeq" id="WP_048938411.1">
    <property type="nucleotide sequence ID" value="NZ_CP020925.1"/>
</dbReference>
<evidence type="ECO:0000313" key="1">
    <source>
        <dbReference type="EMBL" id="ATP20352.1"/>
    </source>
</evidence>
<evidence type="ECO:0000313" key="2">
    <source>
        <dbReference type="Proteomes" id="UP000037029"/>
    </source>
</evidence>
<gene>
    <name evidence="1" type="ORF">BV87_19490</name>
</gene>
<dbReference type="EMBL" id="CP020925">
    <property type="protein sequence ID" value="ATP20352.1"/>
    <property type="molecule type" value="Genomic_DNA"/>
</dbReference>
<accession>A0A0J9D034</accession>
<dbReference type="Proteomes" id="UP000037029">
    <property type="component" value="Chromosome"/>
</dbReference>